<sequence length="103" mass="11844">MQGPCKSGLLDESCDEILAFISHILPRFPSVAHELVLSQRTPYMFATKLRDFSTRWTNGVNVKHAPSWLSREPRWSESNELMEYIDLNGVRTIAKKCCTSRDQ</sequence>
<evidence type="ECO:0000313" key="1">
    <source>
        <dbReference type="EMBL" id="KAK7339049.1"/>
    </source>
</evidence>
<evidence type="ECO:0000313" key="2">
    <source>
        <dbReference type="Proteomes" id="UP001367508"/>
    </source>
</evidence>
<name>A0AAN9QKN9_CANGL</name>
<reference evidence="1 2" key="1">
    <citation type="submission" date="2024-01" db="EMBL/GenBank/DDBJ databases">
        <title>The genomes of 5 underutilized Papilionoideae crops provide insights into root nodulation and disease resistanc.</title>
        <authorList>
            <person name="Jiang F."/>
        </authorList>
    </citation>
    <scope>NUCLEOTIDE SEQUENCE [LARGE SCALE GENOMIC DNA]</scope>
    <source>
        <strain evidence="1">LVBAO_FW01</strain>
        <tissue evidence="1">Leaves</tissue>
    </source>
</reference>
<organism evidence="1 2">
    <name type="scientific">Canavalia gladiata</name>
    <name type="common">Sword bean</name>
    <name type="synonym">Dolichos gladiatus</name>
    <dbReference type="NCBI Taxonomy" id="3824"/>
    <lineage>
        <taxon>Eukaryota</taxon>
        <taxon>Viridiplantae</taxon>
        <taxon>Streptophyta</taxon>
        <taxon>Embryophyta</taxon>
        <taxon>Tracheophyta</taxon>
        <taxon>Spermatophyta</taxon>
        <taxon>Magnoliopsida</taxon>
        <taxon>eudicotyledons</taxon>
        <taxon>Gunneridae</taxon>
        <taxon>Pentapetalae</taxon>
        <taxon>rosids</taxon>
        <taxon>fabids</taxon>
        <taxon>Fabales</taxon>
        <taxon>Fabaceae</taxon>
        <taxon>Papilionoideae</taxon>
        <taxon>50 kb inversion clade</taxon>
        <taxon>NPAAA clade</taxon>
        <taxon>indigoferoid/millettioid clade</taxon>
        <taxon>Phaseoleae</taxon>
        <taxon>Canavalia</taxon>
    </lineage>
</organism>
<keyword evidence="2" id="KW-1185">Reference proteome</keyword>
<accession>A0AAN9QKN9</accession>
<comment type="caution">
    <text evidence="1">The sequence shown here is derived from an EMBL/GenBank/DDBJ whole genome shotgun (WGS) entry which is preliminary data.</text>
</comment>
<protein>
    <submittedName>
        <fullName evidence="1">Uncharacterized protein</fullName>
    </submittedName>
</protein>
<dbReference type="Proteomes" id="UP001367508">
    <property type="component" value="Unassembled WGS sequence"/>
</dbReference>
<gene>
    <name evidence="1" type="ORF">VNO77_19692</name>
</gene>
<dbReference type="EMBL" id="JAYMYQ010000004">
    <property type="protein sequence ID" value="KAK7339049.1"/>
    <property type="molecule type" value="Genomic_DNA"/>
</dbReference>
<proteinExistence type="predicted"/>
<dbReference type="AlphaFoldDB" id="A0AAN9QKN9"/>